<organism evidence="2 3">
    <name type="scientific">Polaribacter pacificus</name>
    <dbReference type="NCBI Taxonomy" id="1775173"/>
    <lineage>
        <taxon>Bacteria</taxon>
        <taxon>Pseudomonadati</taxon>
        <taxon>Bacteroidota</taxon>
        <taxon>Flavobacteriia</taxon>
        <taxon>Flavobacteriales</taxon>
        <taxon>Flavobacteriaceae</taxon>
    </lineage>
</organism>
<comment type="caution">
    <text evidence="2">The sequence shown here is derived from an EMBL/GenBank/DDBJ whole genome shotgun (WGS) entry which is preliminary data.</text>
</comment>
<keyword evidence="1" id="KW-0812">Transmembrane</keyword>
<evidence type="ECO:0000313" key="2">
    <source>
        <dbReference type="EMBL" id="GGG91412.1"/>
    </source>
</evidence>
<keyword evidence="1" id="KW-1133">Transmembrane helix</keyword>
<name>A0A917HVR8_9FLAO</name>
<evidence type="ECO:0000313" key="3">
    <source>
        <dbReference type="Proteomes" id="UP000633278"/>
    </source>
</evidence>
<protein>
    <submittedName>
        <fullName evidence="2">Uncharacterized protein</fullName>
    </submittedName>
</protein>
<dbReference type="EMBL" id="BMJW01000001">
    <property type="protein sequence ID" value="GGG91412.1"/>
    <property type="molecule type" value="Genomic_DNA"/>
</dbReference>
<keyword evidence="1" id="KW-0472">Membrane</keyword>
<proteinExistence type="predicted"/>
<accession>A0A917HVR8</accession>
<dbReference type="RefSeq" id="WP_188597695.1">
    <property type="nucleotide sequence ID" value="NZ_BMJW01000001.1"/>
</dbReference>
<gene>
    <name evidence="2" type="ORF">GCM10011416_05040</name>
</gene>
<reference evidence="2" key="1">
    <citation type="journal article" date="2014" name="Int. J. Syst. Evol. Microbiol.">
        <title>Complete genome sequence of Corynebacterium casei LMG S-19264T (=DSM 44701T), isolated from a smear-ripened cheese.</title>
        <authorList>
            <consortium name="US DOE Joint Genome Institute (JGI-PGF)"/>
            <person name="Walter F."/>
            <person name="Albersmeier A."/>
            <person name="Kalinowski J."/>
            <person name="Ruckert C."/>
        </authorList>
    </citation>
    <scope>NUCLEOTIDE SEQUENCE</scope>
    <source>
        <strain evidence="2">CGMCC 1.15763</strain>
    </source>
</reference>
<feature type="transmembrane region" description="Helical" evidence="1">
    <location>
        <begin position="51"/>
        <end position="72"/>
    </location>
</feature>
<reference evidence="2" key="2">
    <citation type="submission" date="2020-09" db="EMBL/GenBank/DDBJ databases">
        <authorList>
            <person name="Sun Q."/>
            <person name="Zhou Y."/>
        </authorList>
    </citation>
    <scope>NUCLEOTIDE SEQUENCE</scope>
    <source>
        <strain evidence="2">CGMCC 1.15763</strain>
    </source>
</reference>
<dbReference type="AlphaFoldDB" id="A0A917HVR8"/>
<evidence type="ECO:0000256" key="1">
    <source>
        <dbReference type="SAM" id="Phobius"/>
    </source>
</evidence>
<dbReference type="Proteomes" id="UP000633278">
    <property type="component" value="Unassembled WGS sequence"/>
</dbReference>
<keyword evidence="3" id="KW-1185">Reference proteome</keyword>
<sequence>MEITTSKPSSLFSRGLLNSAYKEDIAYSFRHLRNKSIFKSKERAFRNHDQLCCSVGAVLKVSIFIIALLLILF</sequence>